<sequence>MPEQTVKPIIGYLGLPLLCLLVIAFVPAISTALPRAFGY</sequence>
<name>A0A1M5WL12_9BRAD</name>
<protein>
    <submittedName>
        <fullName evidence="2">Uncharacterized protein</fullName>
    </submittedName>
</protein>
<evidence type="ECO:0000256" key="1">
    <source>
        <dbReference type="SAM" id="Phobius"/>
    </source>
</evidence>
<keyword evidence="1" id="KW-0472">Membrane</keyword>
<organism evidence="2 3">
    <name type="scientific">Bradyrhizobium erythrophlei</name>
    <dbReference type="NCBI Taxonomy" id="1437360"/>
    <lineage>
        <taxon>Bacteria</taxon>
        <taxon>Pseudomonadati</taxon>
        <taxon>Pseudomonadota</taxon>
        <taxon>Alphaproteobacteria</taxon>
        <taxon>Hyphomicrobiales</taxon>
        <taxon>Nitrobacteraceae</taxon>
        <taxon>Bradyrhizobium</taxon>
    </lineage>
</organism>
<dbReference type="AlphaFoldDB" id="A0A1M5WL12"/>
<keyword evidence="1" id="KW-1133">Transmembrane helix</keyword>
<accession>A0A1M5WL12</accession>
<dbReference type="EMBL" id="LT670817">
    <property type="protein sequence ID" value="SHH88280.1"/>
    <property type="molecule type" value="Genomic_DNA"/>
</dbReference>
<feature type="transmembrane region" description="Helical" evidence="1">
    <location>
        <begin position="12"/>
        <end position="33"/>
    </location>
</feature>
<reference evidence="2 3" key="1">
    <citation type="submission" date="2016-11" db="EMBL/GenBank/DDBJ databases">
        <authorList>
            <person name="Jaros S."/>
            <person name="Januszkiewicz K."/>
            <person name="Wedrychowicz H."/>
        </authorList>
    </citation>
    <scope>NUCLEOTIDE SEQUENCE [LARGE SCALE GENOMIC DNA]</scope>
    <source>
        <strain evidence="2 3">GAS138</strain>
    </source>
</reference>
<dbReference type="Proteomes" id="UP000189796">
    <property type="component" value="Chromosome I"/>
</dbReference>
<evidence type="ECO:0000313" key="3">
    <source>
        <dbReference type="Proteomes" id="UP000189796"/>
    </source>
</evidence>
<proteinExistence type="predicted"/>
<evidence type="ECO:0000313" key="2">
    <source>
        <dbReference type="EMBL" id="SHH88280.1"/>
    </source>
</evidence>
<keyword evidence="1" id="KW-0812">Transmembrane</keyword>
<gene>
    <name evidence="2" type="ORF">SAMN05443248_6653</name>
</gene>